<dbReference type="PANTHER" id="PTHR13064">
    <property type="entry name" value="TRANSMEMBRANE PROTEIN 9 FAMILY MEMBER"/>
    <property type="match status" value="1"/>
</dbReference>
<dbReference type="GO" id="GO:0005765">
    <property type="term" value="C:lysosomal membrane"/>
    <property type="evidence" value="ECO:0007669"/>
    <property type="project" value="InterPro"/>
</dbReference>
<evidence type="ECO:0000256" key="3">
    <source>
        <dbReference type="ARBA" id="ARBA00022692"/>
    </source>
</evidence>
<feature type="region of interest" description="Disordered" evidence="6">
    <location>
        <begin position="131"/>
        <end position="163"/>
    </location>
</feature>
<evidence type="ECO:0000256" key="1">
    <source>
        <dbReference type="ARBA" id="ARBA00004370"/>
    </source>
</evidence>
<reference evidence="9" key="1">
    <citation type="submission" date="2021-02" db="EMBL/GenBank/DDBJ databases">
        <authorList>
            <person name="Nowell W R."/>
        </authorList>
    </citation>
    <scope>NUCLEOTIDE SEQUENCE</scope>
</reference>
<dbReference type="AlphaFoldDB" id="A0A813TH71"/>
<evidence type="ECO:0008006" key="13">
    <source>
        <dbReference type="Google" id="ProtNLM"/>
    </source>
</evidence>
<evidence type="ECO:0000256" key="6">
    <source>
        <dbReference type="SAM" id="MobiDB-lite"/>
    </source>
</evidence>
<protein>
    <recommendedName>
        <fullName evidence="13">Transmembrane protein 9</fullName>
    </recommendedName>
</protein>
<feature type="compositionally biased region" description="Polar residues" evidence="6">
    <location>
        <begin position="131"/>
        <end position="141"/>
    </location>
</feature>
<keyword evidence="5 7" id="KW-0472">Membrane</keyword>
<keyword evidence="11" id="KW-1185">Reference proteome</keyword>
<keyword evidence="3 7" id="KW-0812">Transmembrane</keyword>
<evidence type="ECO:0000313" key="11">
    <source>
        <dbReference type="Proteomes" id="UP000663828"/>
    </source>
</evidence>
<evidence type="ECO:0000313" key="12">
    <source>
        <dbReference type="Proteomes" id="UP000663852"/>
    </source>
</evidence>
<organism evidence="9 12">
    <name type="scientific">Adineta ricciae</name>
    <name type="common">Rotifer</name>
    <dbReference type="NCBI Taxonomy" id="249248"/>
    <lineage>
        <taxon>Eukaryota</taxon>
        <taxon>Metazoa</taxon>
        <taxon>Spiralia</taxon>
        <taxon>Gnathifera</taxon>
        <taxon>Rotifera</taxon>
        <taxon>Eurotatoria</taxon>
        <taxon>Bdelloidea</taxon>
        <taxon>Adinetida</taxon>
        <taxon>Adinetidae</taxon>
        <taxon>Adineta</taxon>
    </lineage>
</organism>
<dbReference type="OrthoDB" id="10059035at2759"/>
<name>A0A813TH71_ADIRI</name>
<evidence type="ECO:0000313" key="9">
    <source>
        <dbReference type="EMBL" id="CAF0814506.1"/>
    </source>
</evidence>
<evidence type="ECO:0000256" key="4">
    <source>
        <dbReference type="ARBA" id="ARBA00022989"/>
    </source>
</evidence>
<dbReference type="Pfam" id="PF05434">
    <property type="entry name" value="Tmemb_9"/>
    <property type="match status" value="1"/>
</dbReference>
<dbReference type="EMBL" id="CAJNOR010000154">
    <property type="protein sequence ID" value="CAF0820158.1"/>
    <property type="molecule type" value="Genomic_DNA"/>
</dbReference>
<evidence type="ECO:0000256" key="8">
    <source>
        <dbReference type="SAM" id="SignalP"/>
    </source>
</evidence>
<feature type="signal peptide" evidence="8">
    <location>
        <begin position="1"/>
        <end position="21"/>
    </location>
</feature>
<evidence type="ECO:0000256" key="5">
    <source>
        <dbReference type="ARBA" id="ARBA00023136"/>
    </source>
</evidence>
<evidence type="ECO:0000256" key="2">
    <source>
        <dbReference type="ARBA" id="ARBA00007264"/>
    </source>
</evidence>
<dbReference type="Proteomes" id="UP000663828">
    <property type="component" value="Unassembled WGS sequence"/>
</dbReference>
<dbReference type="EMBL" id="CAJNOJ010000015">
    <property type="protein sequence ID" value="CAF0814506.1"/>
    <property type="molecule type" value="Genomic_DNA"/>
</dbReference>
<proteinExistence type="inferred from homology"/>
<sequence>MFYYLILSITLLSLSHLSVNAADEFEDYRCRCICPSFTVLQDPNMTDTHRRVYIDVVPPDNCTCERVVFHTIPATSSFQQRFCPRCVCNYEVRNTTTMKVVVIIIMVAISLLFIYMSFLLCLEPLMNQNKKSSRRTTTSPANGARQAKHHNKETHEEVHLDNPTQECVFSEPVPSRLQRTTDRSATVLNLRTYEEAKWRKNASPQRTSVGSKLDALN</sequence>
<keyword evidence="4 7" id="KW-1133">Transmembrane helix</keyword>
<dbReference type="InterPro" id="IPR008853">
    <property type="entry name" value="TMEM9/TMEM9B"/>
</dbReference>
<evidence type="ECO:0000313" key="10">
    <source>
        <dbReference type="EMBL" id="CAF0820158.1"/>
    </source>
</evidence>
<accession>A0A813TH71</accession>
<dbReference type="Proteomes" id="UP000663852">
    <property type="component" value="Unassembled WGS sequence"/>
</dbReference>
<feature type="transmembrane region" description="Helical" evidence="7">
    <location>
        <begin position="100"/>
        <end position="122"/>
    </location>
</feature>
<feature type="chain" id="PRO_5036409372" description="Transmembrane protein 9" evidence="8">
    <location>
        <begin position="22"/>
        <end position="217"/>
    </location>
</feature>
<gene>
    <name evidence="9" type="ORF">EDS130_LOCUS5526</name>
    <name evidence="10" type="ORF">XAT740_LOCUS3919</name>
</gene>
<comment type="subcellular location">
    <subcellularLocation>
        <location evidence="1">Membrane</location>
    </subcellularLocation>
</comment>
<comment type="caution">
    <text evidence="9">The sequence shown here is derived from an EMBL/GenBank/DDBJ whole genome shotgun (WGS) entry which is preliminary data.</text>
</comment>
<dbReference type="PANTHER" id="PTHR13064:SF6">
    <property type="entry name" value="TRANSMEMBRANE PROTEIN 9"/>
    <property type="match status" value="1"/>
</dbReference>
<keyword evidence="8" id="KW-0732">Signal</keyword>
<comment type="similarity">
    <text evidence="2">Belongs to the TMEM9 family.</text>
</comment>
<evidence type="ECO:0000256" key="7">
    <source>
        <dbReference type="SAM" id="Phobius"/>
    </source>
</evidence>